<evidence type="ECO:0008006" key="12">
    <source>
        <dbReference type="Google" id="ProtNLM"/>
    </source>
</evidence>
<dbReference type="InterPro" id="IPR026015">
    <property type="entry name" value="ATP_synth_OSCP/delta_N_sf"/>
</dbReference>
<dbReference type="PANTHER" id="PTHR11910">
    <property type="entry name" value="ATP SYNTHASE DELTA CHAIN"/>
    <property type="match status" value="1"/>
</dbReference>
<evidence type="ECO:0000313" key="10">
    <source>
        <dbReference type="EMBL" id="KAG6427227.1"/>
    </source>
</evidence>
<dbReference type="EMBL" id="PNBA02000004">
    <property type="protein sequence ID" value="KAG6427227.1"/>
    <property type="molecule type" value="Genomic_DNA"/>
</dbReference>
<name>A0A8X9A3D7_SALSN</name>
<organism evidence="10">
    <name type="scientific">Salvia splendens</name>
    <name type="common">Scarlet sage</name>
    <dbReference type="NCBI Taxonomy" id="180675"/>
    <lineage>
        <taxon>Eukaryota</taxon>
        <taxon>Viridiplantae</taxon>
        <taxon>Streptophyta</taxon>
        <taxon>Embryophyta</taxon>
        <taxon>Tracheophyta</taxon>
        <taxon>Spermatophyta</taxon>
        <taxon>Magnoliopsida</taxon>
        <taxon>eudicotyledons</taxon>
        <taxon>Gunneridae</taxon>
        <taxon>Pentapetalae</taxon>
        <taxon>asterids</taxon>
        <taxon>lamiids</taxon>
        <taxon>Lamiales</taxon>
        <taxon>Lamiaceae</taxon>
        <taxon>Nepetoideae</taxon>
        <taxon>Mentheae</taxon>
        <taxon>Salviinae</taxon>
        <taxon>Salvia</taxon>
        <taxon>Salvia subgen. Calosphace</taxon>
        <taxon>core Calosphace</taxon>
    </lineage>
</organism>
<keyword evidence="4" id="KW-0813">Transport</keyword>
<dbReference type="GO" id="GO:0016020">
    <property type="term" value="C:membrane"/>
    <property type="evidence" value="ECO:0007669"/>
    <property type="project" value="UniProtKB-SubCell"/>
</dbReference>
<feature type="region of interest" description="Disordered" evidence="9">
    <location>
        <begin position="283"/>
        <end position="308"/>
    </location>
</feature>
<dbReference type="AlphaFoldDB" id="A0A8X9A3D7"/>
<dbReference type="Pfam" id="PF00213">
    <property type="entry name" value="OSCP"/>
    <property type="match status" value="1"/>
</dbReference>
<proteinExistence type="inferred from homology"/>
<gene>
    <name evidence="10" type="ORF">SASPL_111469</name>
</gene>
<protein>
    <recommendedName>
        <fullName evidence="12">F-type H+-transporting ATPase subunit delta</fullName>
    </recommendedName>
</protein>
<feature type="compositionally biased region" description="Polar residues" evidence="9">
    <location>
        <begin position="1"/>
        <end position="18"/>
    </location>
</feature>
<evidence type="ECO:0000256" key="7">
    <source>
        <dbReference type="ARBA" id="ARBA00023136"/>
    </source>
</evidence>
<keyword evidence="5" id="KW-0375">Hydrogen ion transport</keyword>
<evidence type="ECO:0000256" key="1">
    <source>
        <dbReference type="ARBA" id="ARBA00004370"/>
    </source>
</evidence>
<evidence type="ECO:0000256" key="6">
    <source>
        <dbReference type="ARBA" id="ARBA00023065"/>
    </source>
</evidence>
<reference evidence="10" key="2">
    <citation type="submission" date="2020-08" db="EMBL/GenBank/DDBJ databases">
        <title>Plant Genome Project.</title>
        <authorList>
            <person name="Zhang R.-G."/>
        </authorList>
    </citation>
    <scope>NUCLEOTIDE SEQUENCE</scope>
    <source>
        <strain evidence="10">Huo1</strain>
        <tissue evidence="10">Leaf</tissue>
    </source>
</reference>
<reference evidence="10" key="1">
    <citation type="submission" date="2018-01" db="EMBL/GenBank/DDBJ databases">
        <authorList>
            <person name="Mao J.F."/>
        </authorList>
    </citation>
    <scope>NUCLEOTIDE SEQUENCE</scope>
    <source>
        <strain evidence="10">Huo1</strain>
        <tissue evidence="10">Leaf</tissue>
    </source>
</reference>
<dbReference type="Gene3D" id="1.10.520.20">
    <property type="entry name" value="N-terminal domain of the delta subunit of the F1F0-ATP synthase"/>
    <property type="match status" value="1"/>
</dbReference>
<evidence type="ECO:0000256" key="2">
    <source>
        <dbReference type="ARBA" id="ARBA00007046"/>
    </source>
</evidence>
<feature type="region of interest" description="Disordered" evidence="9">
    <location>
        <begin position="1"/>
        <end position="82"/>
    </location>
</feature>
<dbReference type="Proteomes" id="UP000298416">
    <property type="component" value="Unassembled WGS sequence"/>
</dbReference>
<keyword evidence="6" id="KW-0406">Ion transport</keyword>
<comment type="caution">
    <text evidence="10">The sequence shown here is derived from an EMBL/GenBank/DDBJ whole genome shotgun (WGS) entry which is preliminary data.</text>
</comment>
<accession>A0A8X9A3D7</accession>
<evidence type="ECO:0000256" key="9">
    <source>
        <dbReference type="SAM" id="MobiDB-lite"/>
    </source>
</evidence>
<keyword evidence="11" id="KW-1185">Reference proteome</keyword>
<dbReference type="GO" id="GO:0046933">
    <property type="term" value="F:proton-transporting ATP synthase activity, rotational mechanism"/>
    <property type="evidence" value="ECO:0007669"/>
    <property type="project" value="InterPro"/>
</dbReference>
<keyword evidence="8" id="KW-0066">ATP synthesis</keyword>
<evidence type="ECO:0000256" key="5">
    <source>
        <dbReference type="ARBA" id="ARBA00022781"/>
    </source>
</evidence>
<keyword evidence="7" id="KW-0472">Membrane</keyword>
<evidence type="ECO:0000313" key="11">
    <source>
        <dbReference type="Proteomes" id="UP000298416"/>
    </source>
</evidence>
<comment type="subcellular location">
    <subcellularLocation>
        <location evidence="1">Membrane</location>
    </subcellularLocation>
</comment>
<comment type="subunit">
    <text evidence="3">F-type ATPases have 2 components, CF(1) - the catalytic core - and CF(0) - the membrane proton channel. CF(1) has five subunits: alpha(3), beta(3), gamma(1), delta(1), epsilon(1). CF(0) has three main subunits: a, b and c.</text>
</comment>
<evidence type="ECO:0000256" key="4">
    <source>
        <dbReference type="ARBA" id="ARBA00022448"/>
    </source>
</evidence>
<dbReference type="SUPFAM" id="SSF47928">
    <property type="entry name" value="N-terminal domain of the delta subunit of the F1F0-ATP synthase"/>
    <property type="match status" value="1"/>
</dbReference>
<sequence length="308" mass="33768">MDTLSTSLNPIFTIPKSNLKNHHHHPSIPSTTTKSKPKTTKLSNKTTSFTTQNHLLPPHINSSRPPSPLKHSNPPEPHRRPSTGYAVALLDAARRHNAVGAVRRDAGRLLRWLRDDQLRHVMADPDLKAKGEVVKEVVKQGRFEKHLVKLVKLLAEKAKLELLVSVLSEFGRICDELSVRNDQVVLFPCGVKMEESQILEIVERIQKVTGADKELGTTPYVTDSTSSSDCFANLPLILGLVSEYAFLYRAGSSSRTSCSSSSHVPHHPRFSVRPTAAATAALSFPSAPGTTPPPSTTTTLVDYSSNTH</sequence>
<feature type="compositionally biased region" description="Low complexity" evidence="9">
    <location>
        <begin position="27"/>
        <end position="51"/>
    </location>
</feature>
<dbReference type="InterPro" id="IPR000711">
    <property type="entry name" value="ATPase_OSCP/dsu"/>
</dbReference>
<evidence type="ECO:0000256" key="8">
    <source>
        <dbReference type="ARBA" id="ARBA00023310"/>
    </source>
</evidence>
<comment type="similarity">
    <text evidence="2">Belongs to the ATPase delta chain family.</text>
</comment>
<evidence type="ECO:0000256" key="3">
    <source>
        <dbReference type="ARBA" id="ARBA00011648"/>
    </source>
</evidence>